<comment type="caution">
    <text evidence="2">The sequence shown here is derived from an EMBL/GenBank/DDBJ whole genome shotgun (WGS) entry which is preliminary data.</text>
</comment>
<evidence type="ECO:0000259" key="1">
    <source>
        <dbReference type="PROSITE" id="PS50943"/>
    </source>
</evidence>
<dbReference type="Proteomes" id="UP001589647">
    <property type="component" value="Unassembled WGS sequence"/>
</dbReference>
<dbReference type="InterPro" id="IPR001387">
    <property type="entry name" value="Cro/C1-type_HTH"/>
</dbReference>
<gene>
    <name evidence="2" type="ORF">ACFFV7_13960</name>
</gene>
<accession>A0ABV5ICM9</accession>
<proteinExistence type="predicted"/>
<dbReference type="EMBL" id="JBHMEI010000006">
    <property type="protein sequence ID" value="MFB9202299.1"/>
    <property type="molecule type" value="Genomic_DNA"/>
</dbReference>
<sequence>MIGEINPTLRRRKLAAELRRLREDAGLNGVQVARSLRWSTSKISRMENGQVAPSAKDVAELLRHYGIDGERGDLLLALAGNDGAKGWWESYSDVVTEPVLELFGLEDGASRVRAWHTFSLPGLLQTREYATRIGLLHRAVELVPPGKIERRIRARMRRQHLLRKEPPLRYSAVLDEAVLRRRFGDGDAKLMRDQLLHLAELGDLPNITVRVLRLDRPHPTDITNFMLLSFPAMPVLGSVSGEVVYYENFPSFTLTEDEETAFQYSLVFDLLEDAAMDEEESRDFITSLADQL</sequence>
<evidence type="ECO:0000313" key="2">
    <source>
        <dbReference type="EMBL" id="MFB9202299.1"/>
    </source>
</evidence>
<feature type="domain" description="HTH cro/C1-type" evidence="1">
    <location>
        <begin position="18"/>
        <end position="74"/>
    </location>
</feature>
<reference evidence="2 3" key="1">
    <citation type="submission" date="2024-09" db="EMBL/GenBank/DDBJ databases">
        <authorList>
            <person name="Sun Q."/>
            <person name="Mori K."/>
        </authorList>
    </citation>
    <scope>NUCLEOTIDE SEQUENCE [LARGE SCALE GENOMIC DNA]</scope>
    <source>
        <strain evidence="2 3">CCM 3426</strain>
    </source>
</reference>
<keyword evidence="3" id="KW-1185">Reference proteome</keyword>
<dbReference type="InterPro" id="IPR043917">
    <property type="entry name" value="DUF5753"/>
</dbReference>
<evidence type="ECO:0000313" key="3">
    <source>
        <dbReference type="Proteomes" id="UP001589647"/>
    </source>
</evidence>
<dbReference type="SMART" id="SM00530">
    <property type="entry name" value="HTH_XRE"/>
    <property type="match status" value="1"/>
</dbReference>
<organism evidence="2 3">
    <name type="scientific">Nonomuraea spiralis</name>
    <dbReference type="NCBI Taxonomy" id="46182"/>
    <lineage>
        <taxon>Bacteria</taxon>
        <taxon>Bacillati</taxon>
        <taxon>Actinomycetota</taxon>
        <taxon>Actinomycetes</taxon>
        <taxon>Streptosporangiales</taxon>
        <taxon>Streptosporangiaceae</taxon>
        <taxon>Nonomuraea</taxon>
    </lineage>
</organism>
<dbReference type="PROSITE" id="PS50943">
    <property type="entry name" value="HTH_CROC1"/>
    <property type="match status" value="1"/>
</dbReference>
<dbReference type="SUPFAM" id="SSF47413">
    <property type="entry name" value="lambda repressor-like DNA-binding domains"/>
    <property type="match status" value="1"/>
</dbReference>
<dbReference type="Pfam" id="PF13560">
    <property type="entry name" value="HTH_31"/>
    <property type="match status" value="1"/>
</dbReference>
<dbReference type="InterPro" id="IPR010982">
    <property type="entry name" value="Lambda_DNA-bd_dom_sf"/>
</dbReference>
<protein>
    <submittedName>
        <fullName evidence="2">Helix-turn-helix domain-containing protein</fullName>
    </submittedName>
</protein>
<name>A0ABV5ICM9_9ACTN</name>
<dbReference type="Pfam" id="PF19054">
    <property type="entry name" value="DUF5753"/>
    <property type="match status" value="1"/>
</dbReference>
<dbReference type="RefSeq" id="WP_189646995.1">
    <property type="nucleotide sequence ID" value="NZ_BMRC01000004.1"/>
</dbReference>
<dbReference type="CDD" id="cd00093">
    <property type="entry name" value="HTH_XRE"/>
    <property type="match status" value="1"/>
</dbReference>
<dbReference type="Gene3D" id="1.10.260.40">
    <property type="entry name" value="lambda repressor-like DNA-binding domains"/>
    <property type="match status" value="1"/>
</dbReference>